<proteinExistence type="predicted"/>
<organism evidence="2 3">
    <name type="scientific">Roseobacter sinensis</name>
    <dbReference type="NCBI Taxonomy" id="2931391"/>
    <lineage>
        <taxon>Bacteria</taxon>
        <taxon>Pseudomonadati</taxon>
        <taxon>Pseudomonadota</taxon>
        <taxon>Alphaproteobacteria</taxon>
        <taxon>Rhodobacterales</taxon>
        <taxon>Roseobacteraceae</taxon>
        <taxon>Roseobacter</taxon>
    </lineage>
</organism>
<protein>
    <submittedName>
        <fullName evidence="2">Chemotaxis protein CheW</fullName>
    </submittedName>
</protein>
<dbReference type="PANTHER" id="PTHR22617">
    <property type="entry name" value="CHEMOTAXIS SENSOR HISTIDINE KINASE-RELATED"/>
    <property type="match status" value="1"/>
</dbReference>
<dbReference type="Pfam" id="PF01584">
    <property type="entry name" value="CheW"/>
    <property type="match status" value="1"/>
</dbReference>
<reference evidence="2 3" key="1">
    <citation type="submission" date="2022-04" db="EMBL/GenBank/DDBJ databases">
        <title>Roseobacter sp. WL0113 is a bacterium isolated from neritic sediment.</title>
        <authorList>
            <person name="Wang L."/>
            <person name="He W."/>
            <person name="Zhang D.-F."/>
        </authorList>
    </citation>
    <scope>NUCLEOTIDE SEQUENCE [LARGE SCALE GENOMIC DNA]</scope>
    <source>
        <strain evidence="2 3">WL0113</strain>
    </source>
</reference>
<dbReference type="EMBL" id="JALIEB010000047">
    <property type="protein sequence ID" value="MCV3274426.1"/>
    <property type="molecule type" value="Genomic_DNA"/>
</dbReference>
<dbReference type="InterPro" id="IPR002545">
    <property type="entry name" value="CheW-lke_dom"/>
</dbReference>
<accession>A0ABT3BLI1</accession>
<dbReference type="SUPFAM" id="SSF50341">
    <property type="entry name" value="CheW-like"/>
    <property type="match status" value="1"/>
</dbReference>
<gene>
    <name evidence="2" type="ORF">MUB52_23610</name>
</gene>
<dbReference type="InterPro" id="IPR039315">
    <property type="entry name" value="CheW"/>
</dbReference>
<feature type="domain" description="CheW-like" evidence="1">
    <location>
        <begin position="12"/>
        <end position="152"/>
    </location>
</feature>
<dbReference type="Proteomes" id="UP001208690">
    <property type="component" value="Unassembled WGS sequence"/>
</dbReference>
<sequence>MNDIDLTDKSVAVELLSFRAGGQDYAIDIGSTREIRSWTTPSEMPDAPADMLGVINLRGEVLPLLDLAGRLGLPTPEVNERSVIIVAELDNEPIGLLVDAVSDIIAPSEDDLQRPSDAVSRDEQPCVRALTLIGKKLVRVLELSSLKPAQINLIPQVCENELQKFQ</sequence>
<evidence type="ECO:0000313" key="2">
    <source>
        <dbReference type="EMBL" id="MCV3274426.1"/>
    </source>
</evidence>
<dbReference type="RefSeq" id="WP_263846630.1">
    <property type="nucleotide sequence ID" value="NZ_JALIEB010000047.1"/>
</dbReference>
<name>A0ABT3BLI1_9RHOB</name>
<keyword evidence="3" id="KW-1185">Reference proteome</keyword>
<dbReference type="Gene3D" id="2.40.50.180">
    <property type="entry name" value="CheA-289, Domain 4"/>
    <property type="match status" value="1"/>
</dbReference>
<dbReference type="PROSITE" id="PS50851">
    <property type="entry name" value="CHEW"/>
    <property type="match status" value="1"/>
</dbReference>
<dbReference type="InterPro" id="IPR036061">
    <property type="entry name" value="CheW-like_dom_sf"/>
</dbReference>
<dbReference type="Gene3D" id="2.30.30.40">
    <property type="entry name" value="SH3 Domains"/>
    <property type="match status" value="1"/>
</dbReference>
<dbReference type="SMART" id="SM00260">
    <property type="entry name" value="CheW"/>
    <property type="match status" value="1"/>
</dbReference>
<dbReference type="PANTHER" id="PTHR22617:SF23">
    <property type="entry name" value="CHEMOTAXIS PROTEIN CHEW"/>
    <property type="match status" value="1"/>
</dbReference>
<evidence type="ECO:0000313" key="3">
    <source>
        <dbReference type="Proteomes" id="UP001208690"/>
    </source>
</evidence>
<comment type="caution">
    <text evidence="2">The sequence shown here is derived from an EMBL/GenBank/DDBJ whole genome shotgun (WGS) entry which is preliminary data.</text>
</comment>
<evidence type="ECO:0000259" key="1">
    <source>
        <dbReference type="PROSITE" id="PS50851"/>
    </source>
</evidence>